<gene>
    <name evidence="1" type="ORF">LCGC14_0547480</name>
</gene>
<comment type="caution">
    <text evidence="1">The sequence shown here is derived from an EMBL/GenBank/DDBJ whole genome shotgun (WGS) entry which is preliminary data.</text>
</comment>
<organism evidence="1">
    <name type="scientific">marine sediment metagenome</name>
    <dbReference type="NCBI Taxonomy" id="412755"/>
    <lineage>
        <taxon>unclassified sequences</taxon>
        <taxon>metagenomes</taxon>
        <taxon>ecological metagenomes</taxon>
    </lineage>
</organism>
<sequence>MLGILVEISECLSRKEANMYYFPRDGETLFNEAVNCKKATSLLERIFRMFKKTG</sequence>
<evidence type="ECO:0000313" key="1">
    <source>
        <dbReference type="EMBL" id="KKN58945.1"/>
    </source>
</evidence>
<accession>A0A0F9RR35</accession>
<reference evidence="1" key="1">
    <citation type="journal article" date="2015" name="Nature">
        <title>Complex archaea that bridge the gap between prokaryotes and eukaryotes.</title>
        <authorList>
            <person name="Spang A."/>
            <person name="Saw J.H."/>
            <person name="Jorgensen S.L."/>
            <person name="Zaremba-Niedzwiedzka K."/>
            <person name="Martijn J."/>
            <person name="Lind A.E."/>
            <person name="van Eijk R."/>
            <person name="Schleper C."/>
            <person name="Guy L."/>
            <person name="Ettema T.J."/>
        </authorList>
    </citation>
    <scope>NUCLEOTIDE SEQUENCE</scope>
</reference>
<protein>
    <submittedName>
        <fullName evidence="1">Uncharacterized protein</fullName>
    </submittedName>
</protein>
<dbReference type="EMBL" id="LAZR01000745">
    <property type="protein sequence ID" value="KKN58945.1"/>
    <property type="molecule type" value="Genomic_DNA"/>
</dbReference>
<proteinExistence type="predicted"/>
<name>A0A0F9RR35_9ZZZZ</name>
<dbReference type="AlphaFoldDB" id="A0A0F9RR35"/>